<feature type="compositionally biased region" description="Polar residues" evidence="1">
    <location>
        <begin position="101"/>
        <end position="112"/>
    </location>
</feature>
<proteinExistence type="predicted"/>
<dbReference type="EMBL" id="JACAGC010000010">
    <property type="protein sequence ID" value="KAF6339729.1"/>
    <property type="molecule type" value="Genomic_DNA"/>
</dbReference>
<evidence type="ECO:0000313" key="2">
    <source>
        <dbReference type="EMBL" id="KAF6339729.1"/>
    </source>
</evidence>
<protein>
    <submittedName>
        <fullName evidence="2">Uncharacterized protein</fullName>
    </submittedName>
</protein>
<evidence type="ECO:0000256" key="1">
    <source>
        <dbReference type="SAM" id="MobiDB-lite"/>
    </source>
</evidence>
<feature type="compositionally biased region" description="Polar residues" evidence="1">
    <location>
        <begin position="119"/>
        <end position="130"/>
    </location>
</feature>
<dbReference type="Proteomes" id="UP000585614">
    <property type="component" value="Unassembled WGS sequence"/>
</dbReference>
<sequence>MLPHNTFTPTLSFVSECSPTPTNTPSRCRQCRHVYPSFPYNIELSFPVSLLPAMLVCASCPQPSTRKHNSILRGEDRQWQWGSSPQVQLLAGVGGGASRGPTVQGTGSSSVGQCPLRVMSNQSTNQSANH</sequence>
<dbReference type="AlphaFoldDB" id="A0A7J7WQR9"/>
<accession>A0A7J7WQR9</accession>
<name>A0A7J7WQR9_RHIFE</name>
<comment type="caution">
    <text evidence="2">The sequence shown here is derived from an EMBL/GenBank/DDBJ whole genome shotgun (WGS) entry which is preliminary data.</text>
</comment>
<reference evidence="2 3" key="1">
    <citation type="journal article" date="2020" name="Nature">
        <title>Six reference-quality genomes reveal evolution of bat adaptations.</title>
        <authorList>
            <person name="Jebb D."/>
            <person name="Huang Z."/>
            <person name="Pippel M."/>
            <person name="Hughes G.M."/>
            <person name="Lavrichenko K."/>
            <person name="Devanna P."/>
            <person name="Winkler S."/>
            <person name="Jermiin L.S."/>
            <person name="Skirmuntt E.C."/>
            <person name="Katzourakis A."/>
            <person name="Burkitt-Gray L."/>
            <person name="Ray D.A."/>
            <person name="Sullivan K.A.M."/>
            <person name="Roscito J.G."/>
            <person name="Kirilenko B.M."/>
            <person name="Davalos L.M."/>
            <person name="Corthals A.P."/>
            <person name="Power M.L."/>
            <person name="Jones G."/>
            <person name="Ransome R.D."/>
            <person name="Dechmann D.K.N."/>
            <person name="Locatelli A.G."/>
            <person name="Puechmaille S.J."/>
            <person name="Fedrigo O."/>
            <person name="Jarvis E.D."/>
            <person name="Hiller M."/>
            <person name="Vernes S.C."/>
            <person name="Myers E.W."/>
            <person name="Teeling E.C."/>
        </authorList>
    </citation>
    <scope>NUCLEOTIDE SEQUENCE [LARGE SCALE GENOMIC DNA]</scope>
    <source>
        <strain evidence="2">MRhiFer1</strain>
        <tissue evidence="2">Lung</tissue>
    </source>
</reference>
<gene>
    <name evidence="2" type="ORF">mRhiFer1_008008</name>
</gene>
<feature type="region of interest" description="Disordered" evidence="1">
    <location>
        <begin position="90"/>
        <end position="130"/>
    </location>
</feature>
<organism evidence="2 3">
    <name type="scientific">Rhinolophus ferrumequinum</name>
    <name type="common">Greater horseshoe bat</name>
    <dbReference type="NCBI Taxonomy" id="59479"/>
    <lineage>
        <taxon>Eukaryota</taxon>
        <taxon>Metazoa</taxon>
        <taxon>Chordata</taxon>
        <taxon>Craniata</taxon>
        <taxon>Vertebrata</taxon>
        <taxon>Euteleostomi</taxon>
        <taxon>Mammalia</taxon>
        <taxon>Eutheria</taxon>
        <taxon>Laurasiatheria</taxon>
        <taxon>Chiroptera</taxon>
        <taxon>Yinpterochiroptera</taxon>
        <taxon>Rhinolophoidea</taxon>
        <taxon>Rhinolophidae</taxon>
        <taxon>Rhinolophinae</taxon>
        <taxon>Rhinolophus</taxon>
    </lineage>
</organism>
<evidence type="ECO:0000313" key="3">
    <source>
        <dbReference type="Proteomes" id="UP000585614"/>
    </source>
</evidence>